<gene>
    <name evidence="2" type="ORF">URODEC1_LOCUS94761</name>
</gene>
<keyword evidence="1" id="KW-1133">Transmembrane helix</keyword>
<proteinExistence type="predicted"/>
<accession>A0ABC9EEJ2</accession>
<evidence type="ECO:0000256" key="1">
    <source>
        <dbReference type="SAM" id="Phobius"/>
    </source>
</evidence>
<keyword evidence="1" id="KW-0812">Transmembrane</keyword>
<keyword evidence="3" id="KW-1185">Reference proteome</keyword>
<dbReference type="EMBL" id="OZ075114">
    <property type="protein sequence ID" value="CAL5055977.1"/>
    <property type="molecule type" value="Genomic_DNA"/>
</dbReference>
<sequence>MVLPEACSTDEKAAGVHDIAGPLLVGGVDYLIPRTALFRDRSVRPILDSQQRFEGYLEFRDQACKIAATQLVSMIKSPTDLLLATKDDEELFAPIYATYMAFRDQKTLLGDQGDGTLDGNIPNCYKGDVKLFKDMFSGTLNHVRGYFAYRKGLLKLDFIKWDSDPEEVLKWLKTSTRWSELGNHDLRRGLVSHMHLLKELKTSNVNLLELENIALEKINLELSSELEDYVGRYDSMLADHYFERMRYMNLARACSTEAQMTGIIFLEEALPIRSFSKEQMLSRTPNIWRSPSVSQTMKQAFQDSMGSLGRVKEGFRTRVAGWRAIPVFMMFTLFSALGNRNGS</sequence>
<feature type="transmembrane region" description="Helical" evidence="1">
    <location>
        <begin position="320"/>
        <end position="338"/>
    </location>
</feature>
<evidence type="ECO:0000313" key="2">
    <source>
        <dbReference type="EMBL" id="CAL5055977.1"/>
    </source>
</evidence>
<keyword evidence="1" id="KW-0472">Membrane</keyword>
<protein>
    <submittedName>
        <fullName evidence="2">Uncharacterized protein</fullName>
    </submittedName>
</protein>
<name>A0ABC9EEJ2_9POAL</name>
<evidence type="ECO:0000313" key="3">
    <source>
        <dbReference type="Proteomes" id="UP001497457"/>
    </source>
</evidence>
<dbReference type="Proteomes" id="UP001497457">
    <property type="component" value="Chromosome 4rd"/>
</dbReference>
<dbReference type="AlphaFoldDB" id="A0ABC9EEJ2"/>
<organism evidence="2 3">
    <name type="scientific">Urochloa decumbens</name>
    <dbReference type="NCBI Taxonomy" id="240449"/>
    <lineage>
        <taxon>Eukaryota</taxon>
        <taxon>Viridiplantae</taxon>
        <taxon>Streptophyta</taxon>
        <taxon>Embryophyta</taxon>
        <taxon>Tracheophyta</taxon>
        <taxon>Spermatophyta</taxon>
        <taxon>Magnoliopsida</taxon>
        <taxon>Liliopsida</taxon>
        <taxon>Poales</taxon>
        <taxon>Poaceae</taxon>
        <taxon>PACMAD clade</taxon>
        <taxon>Panicoideae</taxon>
        <taxon>Panicodae</taxon>
        <taxon>Paniceae</taxon>
        <taxon>Melinidinae</taxon>
        <taxon>Urochloa</taxon>
    </lineage>
</organism>
<reference evidence="2" key="1">
    <citation type="submission" date="2024-10" db="EMBL/GenBank/DDBJ databases">
        <authorList>
            <person name="Ryan C."/>
        </authorList>
    </citation>
    <scope>NUCLEOTIDE SEQUENCE [LARGE SCALE GENOMIC DNA]</scope>
</reference>